<sequence length="222" mass="25581">LHPQKFNNTLYEILRFNELLARVQFKCDLVVLIGKRNSGFNICMDPPFVQNGSKMGEALYISGSTYDDILFMKTLNPKRWVGFVPEGFETLDKLDDVDIELHYLLELKDSEDFTISEIVNEITNRNFDSAFINLYSPFISNPENGGVLKAKQLQIIIEIGSRNKENVIFSWYKLLYRFFFDFNYALIGAQSDGFCGRKIKSCKYRLSFVQSNLAEPPVFGFG</sequence>
<name>A0A158Q4P4_DRAME</name>
<evidence type="ECO:0000313" key="2">
    <source>
        <dbReference type="WBParaSite" id="DME_0000532501-mRNA-1"/>
    </source>
</evidence>
<protein>
    <submittedName>
        <fullName evidence="2">Uncharacterized protein</fullName>
    </submittedName>
</protein>
<dbReference type="AlphaFoldDB" id="A0A158Q4P4"/>
<proteinExistence type="predicted"/>
<accession>A0A158Q4P4</accession>
<evidence type="ECO:0000313" key="1">
    <source>
        <dbReference type="Proteomes" id="UP000038040"/>
    </source>
</evidence>
<organism evidence="1 2">
    <name type="scientific">Dracunculus medinensis</name>
    <name type="common">Guinea worm</name>
    <dbReference type="NCBI Taxonomy" id="318479"/>
    <lineage>
        <taxon>Eukaryota</taxon>
        <taxon>Metazoa</taxon>
        <taxon>Ecdysozoa</taxon>
        <taxon>Nematoda</taxon>
        <taxon>Chromadorea</taxon>
        <taxon>Rhabditida</taxon>
        <taxon>Spirurina</taxon>
        <taxon>Dracunculoidea</taxon>
        <taxon>Dracunculidae</taxon>
        <taxon>Dracunculus</taxon>
    </lineage>
</organism>
<dbReference type="WBParaSite" id="DME_0000532501-mRNA-1">
    <property type="protein sequence ID" value="DME_0000532501-mRNA-1"/>
    <property type="gene ID" value="DME_0000532501"/>
</dbReference>
<dbReference type="Proteomes" id="UP000038040">
    <property type="component" value="Unplaced"/>
</dbReference>
<reference evidence="2" key="1">
    <citation type="submission" date="2016-04" db="UniProtKB">
        <authorList>
            <consortium name="WormBaseParasite"/>
        </authorList>
    </citation>
    <scope>IDENTIFICATION</scope>
</reference>